<dbReference type="InterPro" id="IPR003593">
    <property type="entry name" value="AAA+_ATPase"/>
</dbReference>
<keyword evidence="3 5" id="KW-0067">ATP-binding</keyword>
<dbReference type="Gene3D" id="3.40.50.300">
    <property type="entry name" value="P-loop containing nucleotide triphosphate hydrolases"/>
    <property type="match status" value="1"/>
</dbReference>
<dbReference type="GO" id="GO:0005524">
    <property type="term" value="F:ATP binding"/>
    <property type="evidence" value="ECO:0007669"/>
    <property type="project" value="UniProtKB-KW"/>
</dbReference>
<keyword evidence="2" id="KW-0547">Nucleotide-binding</keyword>
<dbReference type="KEGG" id="eaj:Q3M24_17490"/>
<reference evidence="5" key="2">
    <citation type="submission" date="2024-06" db="EMBL/GenBank/DDBJ databases">
        <authorList>
            <person name="Plum-Jensen L.E."/>
            <person name="Schramm A."/>
            <person name="Marshall I.P.G."/>
        </authorList>
    </citation>
    <scope>NUCLEOTIDE SEQUENCE</scope>
    <source>
        <strain evidence="5">Rat1</strain>
    </source>
</reference>
<dbReference type="PANTHER" id="PTHR42781:SF9">
    <property type="entry name" value="AMINO ACID ABC TRANSPORTER, ATP-BINDING PROTEIN-RELATED"/>
    <property type="match status" value="1"/>
</dbReference>
<dbReference type="PROSITE" id="PS00211">
    <property type="entry name" value="ABC_TRANSPORTER_1"/>
    <property type="match status" value="1"/>
</dbReference>
<dbReference type="EMBL" id="CP159373">
    <property type="protein sequence ID" value="XCN72087.1"/>
    <property type="molecule type" value="Genomic_DNA"/>
</dbReference>
<evidence type="ECO:0000256" key="3">
    <source>
        <dbReference type="ARBA" id="ARBA00022840"/>
    </source>
</evidence>
<dbReference type="PANTHER" id="PTHR42781">
    <property type="entry name" value="SPERMIDINE/PUTRESCINE IMPORT ATP-BINDING PROTEIN POTA"/>
    <property type="match status" value="1"/>
</dbReference>
<gene>
    <name evidence="5" type="ORF">Q3M24_17490</name>
</gene>
<dbReference type="AlphaFoldDB" id="A0AAU8LTC9"/>
<dbReference type="InterPro" id="IPR050093">
    <property type="entry name" value="ABC_SmlMolc_Importer"/>
</dbReference>
<evidence type="ECO:0000313" key="5">
    <source>
        <dbReference type="EMBL" id="XCN72087.1"/>
    </source>
</evidence>
<dbReference type="InterPro" id="IPR003439">
    <property type="entry name" value="ABC_transporter-like_ATP-bd"/>
</dbReference>
<proteinExistence type="predicted"/>
<sequence length="228" mass="25245">MIEVKNVAYTYADGTKAVDDVSMTFPEQGIFAVMGLSGSGKTTLLNCIARFLFPQQGAILLDGQDIQAMKESDFRQQVGVVFQHLNLFPHLNVLENMMLALERVQGRSKSEAKAEAMEILDRLNIGELAANYPAQVSGGQAQRVAIARGLALKPKFMLLDEPTSALDAATTSDFAQWLRELQEFTSFIIVTHDLPFAEQTAEQGVYMENGQVREQGRLTEVLQNLDRC</sequence>
<reference evidence="5" key="1">
    <citation type="journal article" date="2024" name="Syst. Appl. Microbiol.">
        <title>First single-strain enrichments of Electrothrix cable bacteria, description of E. aestuarii sp. nov. and E. rattekaaiensis sp. nov., and proposal of a cable bacteria taxonomy following the rules of the SeqCode.</title>
        <authorList>
            <person name="Plum-Jensen L.E."/>
            <person name="Schramm A."/>
            <person name="Marshall I.P.G."/>
        </authorList>
    </citation>
    <scope>NUCLEOTIDE SEQUENCE</scope>
    <source>
        <strain evidence="5">Rat1</strain>
    </source>
</reference>
<dbReference type="InterPro" id="IPR027417">
    <property type="entry name" value="P-loop_NTPase"/>
</dbReference>
<dbReference type="SMART" id="SM00382">
    <property type="entry name" value="AAA"/>
    <property type="match status" value="1"/>
</dbReference>
<protein>
    <submittedName>
        <fullName evidence="5">ATP-binding cassette domain-containing protein</fullName>
    </submittedName>
</protein>
<evidence type="ECO:0000256" key="1">
    <source>
        <dbReference type="ARBA" id="ARBA00022448"/>
    </source>
</evidence>
<dbReference type="SUPFAM" id="SSF52540">
    <property type="entry name" value="P-loop containing nucleoside triphosphate hydrolases"/>
    <property type="match status" value="1"/>
</dbReference>
<evidence type="ECO:0000256" key="2">
    <source>
        <dbReference type="ARBA" id="ARBA00022741"/>
    </source>
</evidence>
<dbReference type="GO" id="GO:0016887">
    <property type="term" value="F:ATP hydrolysis activity"/>
    <property type="evidence" value="ECO:0007669"/>
    <property type="project" value="InterPro"/>
</dbReference>
<feature type="domain" description="ABC transporter" evidence="4">
    <location>
        <begin position="2"/>
        <end position="225"/>
    </location>
</feature>
<evidence type="ECO:0000259" key="4">
    <source>
        <dbReference type="PROSITE" id="PS50893"/>
    </source>
</evidence>
<keyword evidence="1" id="KW-0813">Transport</keyword>
<dbReference type="Pfam" id="PF00005">
    <property type="entry name" value="ABC_tran"/>
    <property type="match status" value="1"/>
</dbReference>
<organism evidence="5">
    <name type="scientific">Candidatus Electrothrix aestuarii</name>
    <dbReference type="NCBI Taxonomy" id="3062594"/>
    <lineage>
        <taxon>Bacteria</taxon>
        <taxon>Pseudomonadati</taxon>
        <taxon>Thermodesulfobacteriota</taxon>
        <taxon>Desulfobulbia</taxon>
        <taxon>Desulfobulbales</taxon>
        <taxon>Desulfobulbaceae</taxon>
        <taxon>Candidatus Electrothrix</taxon>
    </lineage>
</organism>
<dbReference type="InterPro" id="IPR017871">
    <property type="entry name" value="ABC_transporter-like_CS"/>
</dbReference>
<accession>A0AAU8LTC9</accession>
<dbReference type="PROSITE" id="PS50893">
    <property type="entry name" value="ABC_TRANSPORTER_2"/>
    <property type="match status" value="1"/>
</dbReference>
<name>A0AAU8LTC9_9BACT</name>